<evidence type="ECO:0000256" key="1">
    <source>
        <dbReference type="SAM" id="SignalP"/>
    </source>
</evidence>
<feature type="signal peptide" evidence="1">
    <location>
        <begin position="1"/>
        <end position="19"/>
    </location>
</feature>
<keyword evidence="3" id="KW-1185">Reference proteome</keyword>
<evidence type="ECO:0000313" key="3">
    <source>
        <dbReference type="Proteomes" id="UP000007800"/>
    </source>
</evidence>
<keyword evidence="1" id="KW-0732">Signal</keyword>
<evidence type="ECO:0000313" key="2">
    <source>
        <dbReference type="EMBL" id="EER18994.1"/>
    </source>
</evidence>
<gene>
    <name evidence="2" type="ORF">Pmar_PMAR006315</name>
</gene>
<proteinExistence type="predicted"/>
<sequence>MSFLKKIIAILGISSMVQCFPPKSEYCTDANLKLSAALFFHTWAPDVLQILYFYIQGRKVGVNVTGTIPWTVDEQSTTLFMDTTNTNFTYFADFMHFNPTEWESIPFNDKLDAFTLSVNGTHIEASSGRCPKGGLAIPE</sequence>
<dbReference type="GeneID" id="9049562"/>
<accession>C5K949</accession>
<reference evidence="2 3" key="1">
    <citation type="submission" date="2008-07" db="EMBL/GenBank/DDBJ databases">
        <authorList>
            <person name="El-Sayed N."/>
            <person name="Caler E."/>
            <person name="Inman J."/>
            <person name="Amedeo P."/>
            <person name="Hass B."/>
            <person name="Wortman J."/>
        </authorList>
    </citation>
    <scope>NUCLEOTIDE SEQUENCE [LARGE SCALE GENOMIC DNA]</scope>
    <source>
        <strain evidence="3">ATCC 50983 / TXsc</strain>
    </source>
</reference>
<organism evidence="3">
    <name type="scientific">Perkinsus marinus (strain ATCC 50983 / TXsc)</name>
    <dbReference type="NCBI Taxonomy" id="423536"/>
    <lineage>
        <taxon>Eukaryota</taxon>
        <taxon>Sar</taxon>
        <taxon>Alveolata</taxon>
        <taxon>Perkinsozoa</taxon>
        <taxon>Perkinsea</taxon>
        <taxon>Perkinsida</taxon>
        <taxon>Perkinsidae</taxon>
        <taxon>Perkinsus</taxon>
    </lineage>
</organism>
<name>C5K949_PERM5</name>
<dbReference type="OrthoDB" id="479953at2759"/>
<dbReference type="InParanoid" id="C5K949"/>
<protein>
    <submittedName>
        <fullName evidence="2">Uncharacterized protein</fullName>
    </submittedName>
</protein>
<feature type="chain" id="PRO_5002952596" evidence="1">
    <location>
        <begin position="20"/>
        <end position="139"/>
    </location>
</feature>
<dbReference type="RefSeq" id="XP_002787198.1">
    <property type="nucleotide sequence ID" value="XM_002787152.1"/>
</dbReference>
<dbReference type="Proteomes" id="UP000007800">
    <property type="component" value="Unassembled WGS sequence"/>
</dbReference>
<dbReference type="AlphaFoldDB" id="C5K949"/>
<dbReference type="EMBL" id="GG671389">
    <property type="protein sequence ID" value="EER18994.1"/>
    <property type="molecule type" value="Genomic_DNA"/>
</dbReference>